<dbReference type="InterPro" id="IPR004794">
    <property type="entry name" value="Eubact_RibD"/>
</dbReference>
<dbReference type="GO" id="GO:0008835">
    <property type="term" value="F:diaminohydroxyphosphoribosylaminopyrimidine deaminase activity"/>
    <property type="evidence" value="ECO:0007669"/>
    <property type="project" value="UniProtKB-EC"/>
</dbReference>
<dbReference type="Gene3D" id="3.40.430.10">
    <property type="entry name" value="Dihydrofolate Reductase, subunit A"/>
    <property type="match status" value="1"/>
</dbReference>
<evidence type="ECO:0000313" key="14">
    <source>
        <dbReference type="EMBL" id="KAL3814841.1"/>
    </source>
</evidence>
<name>A0ABD3RTZ0_9LAMI</name>
<keyword evidence="6" id="KW-0686">Riboflavin biosynthesis</keyword>
<evidence type="ECO:0000256" key="10">
    <source>
        <dbReference type="ARBA" id="ARBA00023268"/>
    </source>
</evidence>
<dbReference type="Pfam" id="PF00383">
    <property type="entry name" value="dCMP_cyt_deam_1"/>
    <property type="match status" value="1"/>
</dbReference>
<evidence type="ECO:0000259" key="13">
    <source>
        <dbReference type="PROSITE" id="PS51747"/>
    </source>
</evidence>
<organism evidence="14 15">
    <name type="scientific">Penstemon smallii</name>
    <dbReference type="NCBI Taxonomy" id="265156"/>
    <lineage>
        <taxon>Eukaryota</taxon>
        <taxon>Viridiplantae</taxon>
        <taxon>Streptophyta</taxon>
        <taxon>Embryophyta</taxon>
        <taxon>Tracheophyta</taxon>
        <taxon>Spermatophyta</taxon>
        <taxon>Magnoliopsida</taxon>
        <taxon>eudicotyledons</taxon>
        <taxon>Gunneridae</taxon>
        <taxon>Pentapetalae</taxon>
        <taxon>asterids</taxon>
        <taxon>lamiids</taxon>
        <taxon>Lamiales</taxon>
        <taxon>Plantaginaceae</taxon>
        <taxon>Cheloneae</taxon>
        <taxon>Penstemon</taxon>
    </lineage>
</organism>
<dbReference type="InterPro" id="IPR024072">
    <property type="entry name" value="DHFR-like_dom_sf"/>
</dbReference>
<evidence type="ECO:0000313" key="15">
    <source>
        <dbReference type="Proteomes" id="UP001634393"/>
    </source>
</evidence>
<evidence type="ECO:0000256" key="7">
    <source>
        <dbReference type="ARBA" id="ARBA00022723"/>
    </source>
</evidence>
<evidence type="ECO:0000256" key="11">
    <source>
        <dbReference type="ARBA" id="ARBA00058389"/>
    </source>
</evidence>
<comment type="pathway">
    <text evidence="2">Cofactor biosynthesis; riboflavin biosynthesis; 5-amino-6-(D-ribitylamino)uracil from GTP: step 2/4.</text>
</comment>
<dbReference type="EC" id="1.1.1.193" evidence="5"/>
<keyword evidence="10" id="KW-0511">Multifunctional enzyme</keyword>
<feature type="domain" description="CMP/dCMP-type deaminase" evidence="13">
    <location>
        <begin position="74"/>
        <end position="196"/>
    </location>
</feature>
<dbReference type="GO" id="GO:0008703">
    <property type="term" value="F:5-amino-6-(5-phosphoribosylamino)uracil reductase activity"/>
    <property type="evidence" value="ECO:0007669"/>
    <property type="project" value="UniProtKB-EC"/>
</dbReference>
<dbReference type="InterPro" id="IPR002734">
    <property type="entry name" value="RibDG_C"/>
</dbReference>
<protein>
    <recommendedName>
        <fullName evidence="12">Riboflavin biosynthesis protein PYRD, chloroplastic</fullName>
        <ecNumber evidence="5">1.1.1.193</ecNumber>
        <ecNumber evidence="4">3.5.4.26</ecNumber>
    </recommendedName>
</protein>
<evidence type="ECO:0000256" key="5">
    <source>
        <dbReference type="ARBA" id="ARBA00013173"/>
    </source>
</evidence>
<accession>A0ABD3RTZ0</accession>
<reference evidence="14 15" key="1">
    <citation type="submission" date="2024-12" db="EMBL/GenBank/DDBJ databases">
        <title>The unique morphological basis and parallel evolutionary history of personate flowers in Penstemon.</title>
        <authorList>
            <person name="Depatie T.H."/>
            <person name="Wessinger C.A."/>
        </authorList>
    </citation>
    <scope>NUCLEOTIDE SEQUENCE [LARGE SCALE GENOMIC DNA]</scope>
    <source>
        <strain evidence="14">WTNN_2</strain>
        <tissue evidence="14">Leaf</tissue>
    </source>
</reference>
<evidence type="ECO:0000256" key="3">
    <source>
        <dbReference type="ARBA" id="ARBA00004910"/>
    </source>
</evidence>
<dbReference type="InterPro" id="IPR016193">
    <property type="entry name" value="Cytidine_deaminase-like"/>
</dbReference>
<evidence type="ECO:0000256" key="1">
    <source>
        <dbReference type="ARBA" id="ARBA00001947"/>
    </source>
</evidence>
<evidence type="ECO:0000256" key="2">
    <source>
        <dbReference type="ARBA" id="ARBA00004882"/>
    </source>
</evidence>
<sequence>MYVQSFQFPKLSLQHLPTKQQHKLASHPKSLSGLSSSGKRVSVSIMSSRKSGNLAVIGCGRPHITQEHKQEEKRDDEYYMRRCVELAKKAIGCTSPNPMVGCVIVKDGKIVGEGFHPKAGQPHAEVFALRDAGDLAENGTAYVSLEPCNHYGRTPPCTEALIKAKVKRVVVGMVDPNPIVASTGVKKLLDVGIEVTVGVHEEMCKRLNEAYIHQMLTGKPFVTLRYSISLNGYLQNQLGEEAMECGGYYSKLLQEYDAIILSSMALAEKSSLPMSKEPGAKQPHKIVLLKGPNSLIQTPSFNTDAASKVMIISEKNTIVESEIGHDGIEVVSFDKINLVAILEHCKRQGLCSVLLDLMGNGDDFEDIIKEGLEQNLFQKLLVEVLPLFGGDHNYMDLRGEVKKLMSRVSGASVLLEGYF</sequence>
<dbReference type="FunFam" id="3.40.140.10:FF:000025">
    <property type="entry name" value="Riboflavin biosynthesis protein RibD"/>
    <property type="match status" value="1"/>
</dbReference>
<dbReference type="EMBL" id="JBJXBP010000008">
    <property type="protein sequence ID" value="KAL3814841.1"/>
    <property type="molecule type" value="Genomic_DNA"/>
</dbReference>
<dbReference type="GO" id="GO:0009231">
    <property type="term" value="P:riboflavin biosynthetic process"/>
    <property type="evidence" value="ECO:0007669"/>
    <property type="project" value="UniProtKB-KW"/>
</dbReference>
<dbReference type="PANTHER" id="PTHR11079">
    <property type="entry name" value="CYTOSINE DEAMINASE FAMILY MEMBER"/>
    <property type="match status" value="1"/>
</dbReference>
<gene>
    <name evidence="14" type="ORF">ACJIZ3_016109</name>
</gene>
<dbReference type="EC" id="3.5.4.26" evidence="4"/>
<dbReference type="Gene3D" id="3.40.140.10">
    <property type="entry name" value="Cytidine Deaminase, domain 2"/>
    <property type="match status" value="1"/>
</dbReference>
<dbReference type="AlphaFoldDB" id="A0ABD3RTZ0"/>
<comment type="function">
    <text evidence="11">Monofunctional pyrimidine deaminase involved in the riboflavin biosynthesis pathway. Also has a reductase domain that lacks catalytically essential substrate-binding residues.</text>
</comment>
<dbReference type="Pfam" id="PF01872">
    <property type="entry name" value="RibD_C"/>
    <property type="match status" value="1"/>
</dbReference>
<dbReference type="GO" id="GO:0046872">
    <property type="term" value="F:metal ion binding"/>
    <property type="evidence" value="ECO:0007669"/>
    <property type="project" value="UniProtKB-KW"/>
</dbReference>
<dbReference type="NCBIfam" id="TIGR00326">
    <property type="entry name" value="eubact_ribD"/>
    <property type="match status" value="1"/>
</dbReference>
<dbReference type="PANTHER" id="PTHR11079:SF162">
    <property type="entry name" value="RIBOFLAVIN BIOSYNTHESIS PROTEIN PYRD, CHLOROPLASTIC"/>
    <property type="match status" value="1"/>
</dbReference>
<evidence type="ECO:0000256" key="4">
    <source>
        <dbReference type="ARBA" id="ARBA00012766"/>
    </source>
</evidence>
<dbReference type="SUPFAM" id="SSF53597">
    <property type="entry name" value="Dihydrofolate reductase-like"/>
    <property type="match status" value="1"/>
</dbReference>
<keyword evidence="7" id="KW-0479">Metal-binding</keyword>
<evidence type="ECO:0000256" key="12">
    <source>
        <dbReference type="ARBA" id="ARBA00070721"/>
    </source>
</evidence>
<dbReference type="CDD" id="cd01284">
    <property type="entry name" value="Riboflavin_deaminase-reductase"/>
    <property type="match status" value="1"/>
</dbReference>
<proteinExistence type="predicted"/>
<dbReference type="SUPFAM" id="SSF53927">
    <property type="entry name" value="Cytidine deaminase-like"/>
    <property type="match status" value="1"/>
</dbReference>
<comment type="pathway">
    <text evidence="3">Cofactor biosynthesis; riboflavin biosynthesis; 5-amino-6-(D-ribitylamino)uracil from GTP: step 3/4.</text>
</comment>
<evidence type="ECO:0000256" key="9">
    <source>
        <dbReference type="ARBA" id="ARBA00022833"/>
    </source>
</evidence>
<dbReference type="PROSITE" id="PS00903">
    <property type="entry name" value="CYT_DCMP_DEAMINASES_1"/>
    <property type="match status" value="1"/>
</dbReference>
<keyword evidence="15" id="KW-1185">Reference proteome</keyword>
<keyword evidence="9" id="KW-0862">Zinc</keyword>
<dbReference type="InterPro" id="IPR002125">
    <property type="entry name" value="CMP_dCMP_dom"/>
</dbReference>
<keyword evidence="8" id="KW-0378">Hydrolase</keyword>
<dbReference type="Proteomes" id="UP001634393">
    <property type="component" value="Unassembled WGS sequence"/>
</dbReference>
<evidence type="ECO:0000256" key="8">
    <source>
        <dbReference type="ARBA" id="ARBA00022801"/>
    </source>
</evidence>
<comment type="cofactor">
    <cofactor evidence="1">
        <name>Zn(2+)</name>
        <dbReference type="ChEBI" id="CHEBI:29105"/>
    </cofactor>
</comment>
<dbReference type="InterPro" id="IPR016192">
    <property type="entry name" value="APOBEC/CMP_deaminase_Zn-bd"/>
</dbReference>
<dbReference type="PROSITE" id="PS51747">
    <property type="entry name" value="CYT_DCMP_DEAMINASES_2"/>
    <property type="match status" value="1"/>
</dbReference>
<evidence type="ECO:0000256" key="6">
    <source>
        <dbReference type="ARBA" id="ARBA00022619"/>
    </source>
</evidence>
<comment type="caution">
    <text evidence="14">The sequence shown here is derived from an EMBL/GenBank/DDBJ whole genome shotgun (WGS) entry which is preliminary data.</text>
</comment>